<evidence type="ECO:0000313" key="1">
    <source>
        <dbReference type="EMBL" id="MBW4708613.1"/>
    </source>
</evidence>
<dbReference type="RefSeq" id="WP_219502823.1">
    <property type="nucleotide sequence ID" value="NZ_JAHXDN010000003.1"/>
</dbReference>
<accession>A0A9X1K2K5</accession>
<proteinExistence type="predicted"/>
<organism evidence="1 2">
    <name type="scientific">Roseobacter insulae</name>
    <dbReference type="NCBI Taxonomy" id="2859783"/>
    <lineage>
        <taxon>Bacteria</taxon>
        <taxon>Pseudomonadati</taxon>
        <taxon>Pseudomonadota</taxon>
        <taxon>Alphaproteobacteria</taxon>
        <taxon>Rhodobacterales</taxon>
        <taxon>Roseobacteraceae</taxon>
        <taxon>Roseobacter</taxon>
    </lineage>
</organism>
<sequence>MITLNRTSDSIALELATQQASAIVAINEAAGAVRAQYITIIPGQEMLYPEKRDEARAYVAEPTPPTDLSDYELLEAEIGITAPTIAEVAQVILNLYALWKGIAAPLETFRLGAINSVEAATSQAEIDAAVATFMSQLEPPG</sequence>
<dbReference type="EMBL" id="JAHXDN010000003">
    <property type="protein sequence ID" value="MBW4708613.1"/>
    <property type="molecule type" value="Genomic_DNA"/>
</dbReference>
<name>A0A9X1K2K5_9RHOB</name>
<comment type="caution">
    <text evidence="1">The sequence shown here is derived from an EMBL/GenBank/DDBJ whole genome shotgun (WGS) entry which is preliminary data.</text>
</comment>
<dbReference type="AlphaFoldDB" id="A0A9X1K2K5"/>
<reference evidence="1" key="1">
    <citation type="submission" date="2021-07" db="EMBL/GenBank/DDBJ databases">
        <title>Roseobacter insulae sp. nov., isolated from a tidal flat.</title>
        <authorList>
            <person name="Park S."/>
            <person name="Yoon J.-H."/>
        </authorList>
    </citation>
    <scope>NUCLEOTIDE SEQUENCE</scope>
    <source>
        <strain evidence="1">YSTF-M11</strain>
    </source>
</reference>
<evidence type="ECO:0000313" key="2">
    <source>
        <dbReference type="Proteomes" id="UP001138661"/>
    </source>
</evidence>
<dbReference type="Proteomes" id="UP001138661">
    <property type="component" value="Unassembled WGS sequence"/>
</dbReference>
<protein>
    <submittedName>
        <fullName evidence="1">Uncharacterized protein</fullName>
    </submittedName>
</protein>
<gene>
    <name evidence="1" type="ORF">KX928_12545</name>
</gene>
<keyword evidence="2" id="KW-1185">Reference proteome</keyword>